<sequence>LLSPNVPNLHIMFLNYHITVGPNSTYEHSKCQQISKDTELTKKGISASLA</sequence>
<feature type="non-terminal residue" evidence="1">
    <location>
        <position position="1"/>
    </location>
</feature>
<dbReference type="EMBL" id="HACG01015238">
    <property type="protein sequence ID" value="CEK62103.1"/>
    <property type="molecule type" value="Transcribed_RNA"/>
</dbReference>
<protein>
    <submittedName>
        <fullName evidence="1">Uncharacterized protein</fullName>
    </submittedName>
</protein>
<reference evidence="1" key="1">
    <citation type="submission" date="2014-12" db="EMBL/GenBank/DDBJ databases">
        <title>Insight into the proteome of Arion vulgaris.</title>
        <authorList>
            <person name="Aradska J."/>
            <person name="Bulat T."/>
            <person name="Smidak R."/>
            <person name="Sarate P."/>
            <person name="Gangsoo J."/>
            <person name="Sialana F."/>
            <person name="Bilban M."/>
            <person name="Lubec G."/>
        </authorList>
    </citation>
    <scope>NUCLEOTIDE SEQUENCE</scope>
    <source>
        <tissue evidence="1">Skin</tissue>
    </source>
</reference>
<dbReference type="AlphaFoldDB" id="A0A0B6Z0Q1"/>
<organism evidence="1">
    <name type="scientific">Arion vulgaris</name>
    <dbReference type="NCBI Taxonomy" id="1028688"/>
    <lineage>
        <taxon>Eukaryota</taxon>
        <taxon>Metazoa</taxon>
        <taxon>Spiralia</taxon>
        <taxon>Lophotrochozoa</taxon>
        <taxon>Mollusca</taxon>
        <taxon>Gastropoda</taxon>
        <taxon>Heterobranchia</taxon>
        <taxon>Euthyneura</taxon>
        <taxon>Panpulmonata</taxon>
        <taxon>Eupulmonata</taxon>
        <taxon>Stylommatophora</taxon>
        <taxon>Helicina</taxon>
        <taxon>Arionoidea</taxon>
        <taxon>Arionidae</taxon>
        <taxon>Arion</taxon>
    </lineage>
</organism>
<evidence type="ECO:0000313" key="1">
    <source>
        <dbReference type="EMBL" id="CEK62103.1"/>
    </source>
</evidence>
<accession>A0A0B6Z0Q1</accession>
<name>A0A0B6Z0Q1_9EUPU</name>
<proteinExistence type="predicted"/>
<gene>
    <name evidence="1" type="primary">ORF44204</name>
</gene>